<comment type="caution">
    <text evidence="2">The sequence shown here is derived from an EMBL/GenBank/DDBJ whole genome shotgun (WGS) entry which is preliminary data.</text>
</comment>
<sequence length="326" mass="36232">MMKKLKEQAPPGAHAKNTPPECATPASDPPTVLSDKADDTKSGEADTALKAAESVVGTASKQTQKATDQEGNVVLTPKKRLSEHRDLENLTPVKKLCKDDKQTPMKGRKGPDPSELKNRDGFGQKGSCVIWLDWKQNISLPIQHTETGDSFWAQARAECSVLGMIVYTAAEKGKEPRKRCFVYVSDIIDHTCLAASIQLDLARTDELANFKGISNIAVWADCGPHYRCIDFLGHLAQSWVMPRRSNRINLSVNYHAEKHGKGDVDALFAVVNSWVERAKREPNCNIKTVEALVTHLQLDSRHLYNRRPKTSNVLIGRVWRDPRGSC</sequence>
<feature type="compositionally biased region" description="Basic and acidic residues" evidence="1">
    <location>
        <begin position="96"/>
        <end position="121"/>
    </location>
</feature>
<reference evidence="2" key="1">
    <citation type="submission" date="2021-02" db="EMBL/GenBank/DDBJ databases">
        <authorList>
            <person name="Dougan E. K."/>
            <person name="Rhodes N."/>
            <person name="Thang M."/>
            <person name="Chan C."/>
        </authorList>
    </citation>
    <scope>NUCLEOTIDE SEQUENCE</scope>
</reference>
<feature type="region of interest" description="Disordered" evidence="1">
    <location>
        <begin position="1"/>
        <end position="121"/>
    </location>
</feature>
<name>A0A812LCB6_9DINO</name>
<feature type="compositionally biased region" description="Basic and acidic residues" evidence="1">
    <location>
        <begin position="35"/>
        <end position="44"/>
    </location>
</feature>
<evidence type="ECO:0000313" key="3">
    <source>
        <dbReference type="Proteomes" id="UP000604046"/>
    </source>
</evidence>
<proteinExistence type="predicted"/>
<organism evidence="2 3">
    <name type="scientific">Symbiodinium natans</name>
    <dbReference type="NCBI Taxonomy" id="878477"/>
    <lineage>
        <taxon>Eukaryota</taxon>
        <taxon>Sar</taxon>
        <taxon>Alveolata</taxon>
        <taxon>Dinophyceae</taxon>
        <taxon>Suessiales</taxon>
        <taxon>Symbiodiniaceae</taxon>
        <taxon>Symbiodinium</taxon>
    </lineage>
</organism>
<dbReference type="EMBL" id="CAJNDS010000979">
    <property type="protein sequence ID" value="CAE7242528.1"/>
    <property type="molecule type" value="Genomic_DNA"/>
</dbReference>
<dbReference type="AlphaFoldDB" id="A0A812LCB6"/>
<evidence type="ECO:0000256" key="1">
    <source>
        <dbReference type="SAM" id="MobiDB-lite"/>
    </source>
</evidence>
<feature type="compositionally biased region" description="Polar residues" evidence="1">
    <location>
        <begin position="57"/>
        <end position="70"/>
    </location>
</feature>
<dbReference type="Proteomes" id="UP000604046">
    <property type="component" value="Unassembled WGS sequence"/>
</dbReference>
<protein>
    <submittedName>
        <fullName evidence="2">Uncharacterized protein</fullName>
    </submittedName>
</protein>
<accession>A0A812LCB6</accession>
<keyword evidence="3" id="KW-1185">Reference proteome</keyword>
<gene>
    <name evidence="2" type="ORF">SNAT2548_LOCUS11144</name>
</gene>
<evidence type="ECO:0000313" key="2">
    <source>
        <dbReference type="EMBL" id="CAE7242528.1"/>
    </source>
</evidence>
<dbReference type="OrthoDB" id="416629at2759"/>